<evidence type="ECO:0000256" key="4">
    <source>
        <dbReference type="ARBA" id="ARBA00023216"/>
    </source>
</evidence>
<dbReference type="Gene3D" id="1.10.220.10">
    <property type="entry name" value="Annexin"/>
    <property type="match status" value="4"/>
</dbReference>
<dbReference type="GO" id="GO:0071385">
    <property type="term" value="P:cellular response to glucocorticoid stimulus"/>
    <property type="evidence" value="ECO:0007669"/>
    <property type="project" value="TreeGrafter"/>
</dbReference>
<sequence length="360" mass="40260">MRTTNFGLSIVCSTPVNMSLFKDLFKKVIRNRKPDEDTVFVKGKPTPKYYGTVVPYPNFNASSDASILQSAIEKDEVDNDVIIAVLVKRSNEQRQKIKVVYEASTGKSLEKALKSALSSDLEDVSLALLMDPPHFDAYLLRKATKGFGTHEHVLVEVLATRSNQEIREIKRVFKEEYQEELEEVITEETSGDFTTALLALLEAQKDESVEIDQDLARKDAEILFEAGETPKEPMFLPSSTSCPNAAGRSSPRYYAAVSDISLPKALDLELNGDIEECLIDIVKCSWNKAAVFAEKLHLAMKGYGTCEDTLIRVMVSRSEVDLKKIIEEYRAMYDVSLQEAILMDTRGHYESVLLGLCGAH</sequence>
<dbReference type="Pfam" id="PF00191">
    <property type="entry name" value="Annexin"/>
    <property type="match status" value="3"/>
</dbReference>
<dbReference type="AlphaFoldDB" id="A0A7J5YH77"/>
<dbReference type="SMART" id="SM00335">
    <property type="entry name" value="ANX"/>
    <property type="match status" value="3"/>
</dbReference>
<accession>A0A7J5YH77</accession>
<dbReference type="FunFam" id="1.10.220.10:FF:000003">
    <property type="entry name" value="Annexin"/>
    <property type="match status" value="1"/>
</dbReference>
<dbReference type="PROSITE" id="PS51897">
    <property type="entry name" value="ANNEXIN_2"/>
    <property type="match status" value="3"/>
</dbReference>
<dbReference type="GO" id="GO:0005544">
    <property type="term" value="F:calcium-dependent phospholipid binding"/>
    <property type="evidence" value="ECO:0007669"/>
    <property type="project" value="UniProtKB-KW"/>
</dbReference>
<dbReference type="FunFam" id="1.10.220.10:FF:000007">
    <property type="entry name" value="Annexin"/>
    <property type="match status" value="1"/>
</dbReference>
<keyword evidence="4 6" id="KW-0041">Annexin</keyword>
<comment type="similarity">
    <text evidence="1 6">Belongs to the annexin family.</text>
</comment>
<evidence type="ECO:0000256" key="6">
    <source>
        <dbReference type="RuleBase" id="RU003540"/>
    </source>
</evidence>
<dbReference type="PRINTS" id="PR00196">
    <property type="entry name" value="ANNEXIN"/>
</dbReference>
<keyword evidence="2 6" id="KW-0677">Repeat</keyword>
<name>A0A7J5YH77_DISMA</name>
<dbReference type="GO" id="GO:0007165">
    <property type="term" value="P:signal transduction"/>
    <property type="evidence" value="ECO:0007669"/>
    <property type="project" value="TreeGrafter"/>
</dbReference>
<evidence type="ECO:0000256" key="3">
    <source>
        <dbReference type="ARBA" id="ARBA00022837"/>
    </source>
</evidence>
<dbReference type="OrthoDB" id="37886at2759"/>
<dbReference type="GO" id="GO:0012506">
    <property type="term" value="C:vesicle membrane"/>
    <property type="evidence" value="ECO:0007669"/>
    <property type="project" value="TreeGrafter"/>
</dbReference>
<dbReference type="Proteomes" id="UP000518266">
    <property type="component" value="Unassembled WGS sequence"/>
</dbReference>
<dbReference type="GO" id="GO:0005509">
    <property type="term" value="F:calcium ion binding"/>
    <property type="evidence" value="ECO:0007669"/>
    <property type="project" value="InterPro"/>
</dbReference>
<evidence type="ECO:0000256" key="2">
    <source>
        <dbReference type="ARBA" id="ARBA00022737"/>
    </source>
</evidence>
<dbReference type="InterPro" id="IPR037104">
    <property type="entry name" value="Annexin_sf"/>
</dbReference>
<comment type="domain">
    <text evidence="6">A pair of annexin repeats may form one binding site for calcium and phospholipid.</text>
</comment>
<dbReference type="PROSITE" id="PS00223">
    <property type="entry name" value="ANNEXIN_1"/>
    <property type="match status" value="2"/>
</dbReference>
<dbReference type="InterPro" id="IPR001464">
    <property type="entry name" value="Annexin"/>
</dbReference>
<dbReference type="PANTHER" id="PTHR10502">
    <property type="entry name" value="ANNEXIN"/>
    <property type="match status" value="1"/>
</dbReference>
<dbReference type="GO" id="GO:0005634">
    <property type="term" value="C:nucleus"/>
    <property type="evidence" value="ECO:0007669"/>
    <property type="project" value="TreeGrafter"/>
</dbReference>
<dbReference type="PANTHER" id="PTHR10502:SF237">
    <property type="entry name" value="ANNEXIN"/>
    <property type="match status" value="1"/>
</dbReference>
<dbReference type="InterPro" id="IPR018252">
    <property type="entry name" value="Annexin_repeat_CS"/>
</dbReference>
<organism evidence="7 8">
    <name type="scientific">Dissostichus mawsoni</name>
    <name type="common">Antarctic cod</name>
    <dbReference type="NCBI Taxonomy" id="36200"/>
    <lineage>
        <taxon>Eukaryota</taxon>
        <taxon>Metazoa</taxon>
        <taxon>Chordata</taxon>
        <taxon>Craniata</taxon>
        <taxon>Vertebrata</taxon>
        <taxon>Euteleostomi</taxon>
        <taxon>Actinopterygii</taxon>
        <taxon>Neopterygii</taxon>
        <taxon>Teleostei</taxon>
        <taxon>Neoteleostei</taxon>
        <taxon>Acanthomorphata</taxon>
        <taxon>Eupercaria</taxon>
        <taxon>Perciformes</taxon>
        <taxon>Notothenioidei</taxon>
        <taxon>Nototheniidae</taxon>
        <taxon>Dissostichus</taxon>
    </lineage>
</organism>
<comment type="caution">
    <text evidence="7">The sequence shown here is derived from an EMBL/GenBank/DDBJ whole genome shotgun (WGS) entry which is preliminary data.</text>
</comment>
<protein>
    <recommendedName>
        <fullName evidence="6">Annexin</fullName>
    </recommendedName>
</protein>
<evidence type="ECO:0000256" key="5">
    <source>
        <dbReference type="ARBA" id="ARBA00023302"/>
    </source>
</evidence>
<keyword evidence="8" id="KW-1185">Reference proteome</keyword>
<keyword evidence="5 6" id="KW-0111">Calcium/phospholipid-binding</keyword>
<evidence type="ECO:0000313" key="7">
    <source>
        <dbReference type="EMBL" id="KAF3848795.1"/>
    </source>
</evidence>
<dbReference type="GO" id="GO:0005886">
    <property type="term" value="C:plasma membrane"/>
    <property type="evidence" value="ECO:0007669"/>
    <property type="project" value="TreeGrafter"/>
</dbReference>
<dbReference type="GO" id="GO:0005737">
    <property type="term" value="C:cytoplasm"/>
    <property type="evidence" value="ECO:0007669"/>
    <property type="project" value="TreeGrafter"/>
</dbReference>
<evidence type="ECO:0000256" key="1">
    <source>
        <dbReference type="ARBA" id="ARBA00007831"/>
    </source>
</evidence>
<dbReference type="GO" id="GO:0006909">
    <property type="term" value="P:phagocytosis"/>
    <property type="evidence" value="ECO:0007669"/>
    <property type="project" value="TreeGrafter"/>
</dbReference>
<keyword evidence="3 6" id="KW-0106">Calcium</keyword>
<proteinExistence type="inferred from homology"/>
<dbReference type="SUPFAM" id="SSF47874">
    <property type="entry name" value="Annexin"/>
    <property type="match status" value="1"/>
</dbReference>
<dbReference type="EMBL" id="JAAKFY010000012">
    <property type="protein sequence ID" value="KAF3848795.1"/>
    <property type="molecule type" value="Genomic_DNA"/>
</dbReference>
<gene>
    <name evidence="7" type="ORF">F7725_015292</name>
</gene>
<reference evidence="7 8" key="1">
    <citation type="submission" date="2020-03" db="EMBL/GenBank/DDBJ databases">
        <title>Dissostichus mawsoni Genome sequencing and assembly.</title>
        <authorList>
            <person name="Park H."/>
        </authorList>
    </citation>
    <scope>NUCLEOTIDE SEQUENCE [LARGE SCALE GENOMIC DNA]</scope>
    <source>
        <strain evidence="7">DM0001</strain>
        <tissue evidence="7">Muscle</tissue>
    </source>
</reference>
<dbReference type="InterPro" id="IPR018502">
    <property type="entry name" value="Annexin_repeat"/>
</dbReference>
<evidence type="ECO:0000313" key="8">
    <source>
        <dbReference type="Proteomes" id="UP000518266"/>
    </source>
</evidence>
<dbReference type="FunFam" id="1.10.220.10:FF:000001">
    <property type="entry name" value="Annexin"/>
    <property type="match status" value="1"/>
</dbReference>
<dbReference type="GO" id="GO:0001786">
    <property type="term" value="F:phosphatidylserine binding"/>
    <property type="evidence" value="ECO:0007669"/>
    <property type="project" value="TreeGrafter"/>
</dbReference>